<gene>
    <name evidence="1" type="ORF">C0W27_09755</name>
</gene>
<reference evidence="1 2" key="1">
    <citation type="submission" date="2018-01" db="EMBL/GenBank/DDBJ databases">
        <title>Whole genome sequencing of Histamine producing bacteria.</title>
        <authorList>
            <person name="Butler K."/>
        </authorList>
    </citation>
    <scope>NUCLEOTIDE SEQUENCE [LARGE SCALE GENOMIC DNA]</scope>
    <source>
        <strain evidence="1 2">A6-1</strain>
    </source>
</reference>
<dbReference type="SUPFAM" id="SSF51445">
    <property type="entry name" value="(Trans)glycosidases"/>
    <property type="match status" value="1"/>
</dbReference>
<accession>A0ABX5H4V5</accession>
<proteinExistence type="predicted"/>
<comment type="caution">
    <text evidence="1">The sequence shown here is derived from an EMBL/GenBank/DDBJ whole genome shotgun (WGS) entry which is preliminary data.</text>
</comment>
<evidence type="ECO:0000313" key="2">
    <source>
        <dbReference type="Proteomes" id="UP000240989"/>
    </source>
</evidence>
<name>A0ABX5H4V5_PHOAN</name>
<protein>
    <submittedName>
        <fullName evidence="1">Uncharacterized protein</fullName>
    </submittedName>
</protein>
<sequence>MIFNKTNLLILFTILITPISYASVSLGKSPAQIFLFLGGDSPSEHEGILLNKNISGAQVIYSWKKLEPKKGVYNFDQIKTDLKFMDSIHKKLWIQIQDKSFAPKVINVPNYLISKEYSGGISKQVDFAGEGKPLGEGWVANMWEPKVRERFQLLLKHLGQQFDGKIAGINLTETAIDLDEKNPPKGFSNDAYFKSVLDNMLALRQSFKQSSVVQYVNFFPGEWNNDHQYMSRLFTFAIKHNIGLGGPDGVPYRKGMMRNSYPFFLQYKNTLPQVSIAIQEPDYTYTNPKTGHKFTVNEIYRFATEYLGAKVLFWNIQQPQYSQQVIPLLEKIHSKKG</sequence>
<dbReference type="Gene3D" id="3.20.20.80">
    <property type="entry name" value="Glycosidases"/>
    <property type="match status" value="1"/>
</dbReference>
<dbReference type="EMBL" id="PYOU01000006">
    <property type="protein sequence ID" value="PSX10906.1"/>
    <property type="molecule type" value="Genomic_DNA"/>
</dbReference>
<keyword evidence="2" id="KW-1185">Reference proteome</keyword>
<dbReference type="InterPro" id="IPR017853">
    <property type="entry name" value="GH"/>
</dbReference>
<organism evidence="1 2">
    <name type="scientific">Photobacterium angustum</name>
    <dbReference type="NCBI Taxonomy" id="661"/>
    <lineage>
        <taxon>Bacteria</taxon>
        <taxon>Pseudomonadati</taxon>
        <taxon>Pseudomonadota</taxon>
        <taxon>Gammaproteobacteria</taxon>
        <taxon>Vibrionales</taxon>
        <taxon>Vibrionaceae</taxon>
        <taxon>Photobacterium</taxon>
    </lineage>
</organism>
<evidence type="ECO:0000313" key="1">
    <source>
        <dbReference type="EMBL" id="PSX10906.1"/>
    </source>
</evidence>
<dbReference type="Proteomes" id="UP000240989">
    <property type="component" value="Unassembled WGS sequence"/>
</dbReference>